<reference evidence="1 2" key="1">
    <citation type="journal article" date="2021" name="Nat. Commun.">
        <title>Genetic determinants of endophytism in the Arabidopsis root mycobiome.</title>
        <authorList>
            <person name="Mesny F."/>
            <person name="Miyauchi S."/>
            <person name="Thiergart T."/>
            <person name="Pickel B."/>
            <person name="Atanasova L."/>
            <person name="Karlsson M."/>
            <person name="Huettel B."/>
            <person name="Barry K.W."/>
            <person name="Haridas S."/>
            <person name="Chen C."/>
            <person name="Bauer D."/>
            <person name="Andreopoulos W."/>
            <person name="Pangilinan J."/>
            <person name="LaButti K."/>
            <person name="Riley R."/>
            <person name="Lipzen A."/>
            <person name="Clum A."/>
            <person name="Drula E."/>
            <person name="Henrissat B."/>
            <person name="Kohler A."/>
            <person name="Grigoriev I.V."/>
            <person name="Martin F.M."/>
            <person name="Hacquard S."/>
        </authorList>
    </citation>
    <scope>NUCLEOTIDE SEQUENCE [LARGE SCALE GENOMIC DNA]</scope>
    <source>
        <strain evidence="1 2">MPI-SDFR-AT-0079</strain>
    </source>
</reference>
<evidence type="ECO:0000313" key="2">
    <source>
        <dbReference type="Proteomes" id="UP000724584"/>
    </source>
</evidence>
<name>A0ACB7P669_9PEZI</name>
<proteinExistence type="predicted"/>
<evidence type="ECO:0000313" key="1">
    <source>
        <dbReference type="EMBL" id="KAH6631729.1"/>
    </source>
</evidence>
<accession>A0ACB7P669</accession>
<dbReference type="Proteomes" id="UP000724584">
    <property type="component" value="Unassembled WGS sequence"/>
</dbReference>
<dbReference type="EMBL" id="JAGIZQ010000004">
    <property type="protein sequence ID" value="KAH6631729.1"/>
    <property type="molecule type" value="Genomic_DNA"/>
</dbReference>
<keyword evidence="2" id="KW-1185">Reference proteome</keyword>
<gene>
    <name evidence="1" type="ORF">F5144DRAFT_230034</name>
</gene>
<protein>
    <submittedName>
        <fullName evidence="1">Uncharacterized protein</fullName>
    </submittedName>
</protein>
<organism evidence="1 2">
    <name type="scientific">Chaetomium tenue</name>
    <dbReference type="NCBI Taxonomy" id="1854479"/>
    <lineage>
        <taxon>Eukaryota</taxon>
        <taxon>Fungi</taxon>
        <taxon>Dikarya</taxon>
        <taxon>Ascomycota</taxon>
        <taxon>Pezizomycotina</taxon>
        <taxon>Sordariomycetes</taxon>
        <taxon>Sordariomycetidae</taxon>
        <taxon>Sordariales</taxon>
        <taxon>Chaetomiaceae</taxon>
        <taxon>Chaetomium</taxon>
    </lineage>
</organism>
<sequence>MDKSHNALSVLSMPDDELKSRLKDLKRKSIMPGNISTRQLKSETAALKEELEELAATHDQQRPKKRHRKGQGGAENTTPRSGAQHLLMDLNDTVLLQTFISKVKQGVVKLRRSPSGRNSTTGGSGCFRYLLEYRDRQPSGEDDTGEELECTLKKMADAAESCATVKSSTGFICRFISPLVQHLRRRIDPKYSKTGHSDSEKGMRKTEGVSVAMCRIVNGLQRHKNVEALVVLNALVESKYKASAIRNMSRERRDAFVSSAIDQLASVDLSVPSHTRLFHPAAFVYWALPALGLNFATICNFLELDAFSAIDPSLELDALAEGWLRSEIPFAMTMPLSECQNIAGVENSLGAASDDRSSSPRVGAGQYTSLGPPTQWNTGGQICNGAPSRVSAASEPPPPHLDFAGRDPSPNQTTEVDHHLQRAGAAPAGLLAQAAGLYSIGLIDPASIPIPLFLNPESGQPVYGDRYEDTGVGRDGTRNLDQVFVGYEVLDGDFSDF</sequence>
<comment type="caution">
    <text evidence="1">The sequence shown here is derived from an EMBL/GenBank/DDBJ whole genome shotgun (WGS) entry which is preliminary data.</text>
</comment>